<proteinExistence type="predicted"/>
<keyword evidence="1" id="KW-0732">Signal</keyword>
<feature type="signal peptide" evidence="1">
    <location>
        <begin position="1"/>
        <end position="26"/>
    </location>
</feature>
<dbReference type="EMBL" id="CP012333">
    <property type="protein sequence ID" value="AKU94855.1"/>
    <property type="molecule type" value="Genomic_DNA"/>
</dbReference>
<dbReference type="Proteomes" id="UP000064967">
    <property type="component" value="Chromosome"/>
</dbReference>
<evidence type="ECO:0000313" key="3">
    <source>
        <dbReference type="Proteomes" id="UP000064967"/>
    </source>
</evidence>
<reference evidence="2 3" key="1">
    <citation type="submission" date="2015-08" db="EMBL/GenBank/DDBJ databases">
        <authorList>
            <person name="Babu N.S."/>
            <person name="Beckwith C.J."/>
            <person name="Beseler K.G."/>
            <person name="Brison A."/>
            <person name="Carone J.V."/>
            <person name="Caskin T.P."/>
            <person name="Diamond M."/>
            <person name="Durham M.E."/>
            <person name="Foxe J.M."/>
            <person name="Go M."/>
            <person name="Henderson B.A."/>
            <person name="Jones I.B."/>
            <person name="McGettigan J.A."/>
            <person name="Micheletti S.J."/>
            <person name="Nasrallah M.E."/>
            <person name="Ortiz D."/>
            <person name="Piller C.R."/>
            <person name="Privatt S.R."/>
            <person name="Schneider S.L."/>
            <person name="Sharp S."/>
            <person name="Smith T.C."/>
            <person name="Stanton J.D."/>
            <person name="Ullery H.E."/>
            <person name="Wilson R.J."/>
            <person name="Serrano M.G."/>
            <person name="Buck G."/>
            <person name="Lee V."/>
            <person name="Wang Y."/>
            <person name="Carvalho R."/>
            <person name="Voegtly L."/>
            <person name="Shi R."/>
            <person name="Duckworth R."/>
            <person name="Johnson A."/>
            <person name="Loviza R."/>
            <person name="Walstead R."/>
            <person name="Shah Z."/>
            <person name="Kiflezghi M."/>
            <person name="Wade K."/>
            <person name="Ball S.L."/>
            <person name="Bradley K.W."/>
            <person name="Asai D.J."/>
            <person name="Bowman C.A."/>
            <person name="Russell D.A."/>
            <person name="Pope W.H."/>
            <person name="Jacobs-Sera D."/>
            <person name="Hendrix R.W."/>
            <person name="Hatfull G.F."/>
        </authorList>
    </citation>
    <scope>NUCLEOTIDE SEQUENCE [LARGE SCALE GENOMIC DNA]</scope>
    <source>
        <strain evidence="2 3">DSM 27648</strain>
    </source>
</reference>
<dbReference type="GO" id="GO:0005737">
    <property type="term" value="C:cytoplasm"/>
    <property type="evidence" value="ECO:0007669"/>
    <property type="project" value="TreeGrafter"/>
</dbReference>
<evidence type="ECO:0000256" key="1">
    <source>
        <dbReference type="SAM" id="SignalP"/>
    </source>
</evidence>
<dbReference type="SUPFAM" id="SSF50985">
    <property type="entry name" value="RCC1/BLIP-II"/>
    <property type="match status" value="2"/>
</dbReference>
<organism evidence="2 3">
    <name type="scientific">Labilithrix luteola</name>
    <dbReference type="NCBI Taxonomy" id="1391654"/>
    <lineage>
        <taxon>Bacteria</taxon>
        <taxon>Pseudomonadati</taxon>
        <taxon>Myxococcota</taxon>
        <taxon>Polyangia</taxon>
        <taxon>Polyangiales</taxon>
        <taxon>Labilitrichaceae</taxon>
        <taxon>Labilithrix</taxon>
    </lineage>
</organism>
<dbReference type="PROSITE" id="PS50012">
    <property type="entry name" value="RCC1_3"/>
    <property type="match status" value="1"/>
</dbReference>
<sequence>MMRRYRFFSLATATLGGVASALVSLAACSSDEPARAFIANEDAAPEATANLPDSGPPVETDAAADAREPFDGSDEVVTCTANPCVTQITAGDNHFCALLSDHTVHCWGQAFLAFGNVDAGTPPVFAPRSMGLSNVMQVASGEDTNCARHDDGTVQCWGSNYGGAIPTEPPWEDSVPHDPTTAKITGVVHVAVAMRGAVFAVKETGELWAWGGNDSDQLARGKETGVYLGPGLTDFSAGCTPGTRGCPKVVRAGGASMPQSAEGSVAFAIGDDGQLYTWGSSTEMVAYPGPIPVSVAGLSNVGSASATLTHICAVADGHLYCWGRDGQAACTGVADAARSPVEIRTKGDARPQQVGVSYFRTCVRMDDGTVQCCGADDKGQSGTGDTDAEAPLSSRGMVETKGLAGRVVSVAVGQSTTCALIQGGTVQCWGSNSFGELGQGTADEQRHPVPVTVHFD</sequence>
<feature type="chain" id="PRO_5005466020" description="BNR repeat domain protein" evidence="1">
    <location>
        <begin position="27"/>
        <end position="456"/>
    </location>
</feature>
<dbReference type="RefSeq" id="WP_146646397.1">
    <property type="nucleotide sequence ID" value="NZ_CP012333.1"/>
</dbReference>
<gene>
    <name evidence="2" type="ORF">AKJ09_01519</name>
</gene>
<dbReference type="PANTHER" id="PTHR45982">
    <property type="entry name" value="REGULATOR OF CHROMOSOME CONDENSATION"/>
    <property type="match status" value="1"/>
</dbReference>
<protein>
    <recommendedName>
        <fullName evidence="4">BNR repeat domain protein</fullName>
    </recommendedName>
</protein>
<keyword evidence="3" id="KW-1185">Reference proteome</keyword>
<accession>A0A0K1PMT9</accession>
<dbReference type="GO" id="GO:0005085">
    <property type="term" value="F:guanyl-nucleotide exchange factor activity"/>
    <property type="evidence" value="ECO:0007669"/>
    <property type="project" value="TreeGrafter"/>
</dbReference>
<dbReference type="AlphaFoldDB" id="A0A0K1PMT9"/>
<dbReference type="STRING" id="1391654.AKJ09_01519"/>
<evidence type="ECO:0000313" key="2">
    <source>
        <dbReference type="EMBL" id="AKU94855.1"/>
    </source>
</evidence>
<dbReference type="OrthoDB" id="9758365at2"/>
<dbReference type="InterPro" id="IPR051553">
    <property type="entry name" value="Ran_GTPase-activating"/>
</dbReference>
<dbReference type="InterPro" id="IPR009091">
    <property type="entry name" value="RCC1/BLIP-II"/>
</dbReference>
<dbReference type="PROSITE" id="PS51257">
    <property type="entry name" value="PROKAR_LIPOPROTEIN"/>
    <property type="match status" value="1"/>
</dbReference>
<dbReference type="InterPro" id="IPR000408">
    <property type="entry name" value="Reg_chr_condens"/>
</dbReference>
<evidence type="ECO:0008006" key="4">
    <source>
        <dbReference type="Google" id="ProtNLM"/>
    </source>
</evidence>
<dbReference type="KEGG" id="llu:AKJ09_01519"/>
<dbReference type="PANTHER" id="PTHR45982:SF1">
    <property type="entry name" value="REGULATOR OF CHROMOSOME CONDENSATION"/>
    <property type="match status" value="1"/>
</dbReference>
<dbReference type="Pfam" id="PF13540">
    <property type="entry name" value="RCC1_2"/>
    <property type="match status" value="4"/>
</dbReference>
<name>A0A0K1PMT9_9BACT</name>
<dbReference type="Gene3D" id="2.130.10.30">
    <property type="entry name" value="Regulator of chromosome condensation 1/beta-lactamase-inhibitor protein II"/>
    <property type="match status" value="2"/>
</dbReference>